<dbReference type="CDD" id="cd17328">
    <property type="entry name" value="MFS_spinster_like"/>
    <property type="match status" value="1"/>
</dbReference>
<name>A0ABX7LQB0_9CAUL</name>
<feature type="transmembrane region" description="Helical" evidence="6">
    <location>
        <begin position="408"/>
        <end position="427"/>
    </location>
</feature>
<gene>
    <name evidence="8" type="ORF">JX001_14050</name>
</gene>
<organism evidence="8 9">
    <name type="scientific">Brevundimonas fontaquae</name>
    <dbReference type="NCBI Taxonomy" id="2813778"/>
    <lineage>
        <taxon>Bacteria</taxon>
        <taxon>Pseudomonadati</taxon>
        <taxon>Pseudomonadota</taxon>
        <taxon>Alphaproteobacteria</taxon>
        <taxon>Caulobacterales</taxon>
        <taxon>Caulobacteraceae</taxon>
        <taxon>Brevundimonas</taxon>
    </lineage>
</organism>
<feature type="transmembrane region" description="Helical" evidence="6">
    <location>
        <begin position="275"/>
        <end position="297"/>
    </location>
</feature>
<keyword evidence="3 6" id="KW-0812">Transmembrane</keyword>
<keyword evidence="4 6" id="KW-1133">Transmembrane helix</keyword>
<dbReference type="InterPro" id="IPR036259">
    <property type="entry name" value="MFS_trans_sf"/>
</dbReference>
<reference evidence="8 9" key="1">
    <citation type="submission" date="2021-02" db="EMBL/GenBank/DDBJ databases">
        <title>Brevundimonas sp. CS1 genome sequence.</title>
        <authorList>
            <person name="Lee K."/>
            <person name="Choi Y.-J."/>
            <person name="Son H.-R."/>
        </authorList>
    </citation>
    <scope>NUCLEOTIDE SEQUENCE [LARGE SCALE GENOMIC DNA]</scope>
    <source>
        <strain evidence="8 9">CS1</strain>
    </source>
</reference>
<feature type="transmembrane region" description="Helical" evidence="6">
    <location>
        <begin position="23"/>
        <end position="41"/>
    </location>
</feature>
<evidence type="ECO:0000256" key="4">
    <source>
        <dbReference type="ARBA" id="ARBA00022989"/>
    </source>
</evidence>
<dbReference type="RefSeq" id="WP_205681475.1">
    <property type="nucleotide sequence ID" value="NZ_CP070968.1"/>
</dbReference>
<evidence type="ECO:0000313" key="8">
    <source>
        <dbReference type="EMBL" id="QSF53874.1"/>
    </source>
</evidence>
<feature type="transmembrane region" description="Helical" evidence="6">
    <location>
        <begin position="309"/>
        <end position="329"/>
    </location>
</feature>
<dbReference type="EMBL" id="CP070968">
    <property type="protein sequence ID" value="QSF53874.1"/>
    <property type="molecule type" value="Genomic_DNA"/>
</dbReference>
<dbReference type="Gene3D" id="1.20.1250.20">
    <property type="entry name" value="MFS general substrate transporter like domains"/>
    <property type="match status" value="2"/>
</dbReference>
<feature type="transmembrane region" description="Helical" evidence="6">
    <location>
        <begin position="64"/>
        <end position="87"/>
    </location>
</feature>
<evidence type="ECO:0000256" key="1">
    <source>
        <dbReference type="ARBA" id="ARBA00004141"/>
    </source>
</evidence>
<dbReference type="PROSITE" id="PS50850">
    <property type="entry name" value="MFS"/>
    <property type="match status" value="1"/>
</dbReference>
<dbReference type="InterPro" id="IPR044770">
    <property type="entry name" value="MFS_spinster-like"/>
</dbReference>
<dbReference type="InterPro" id="IPR020846">
    <property type="entry name" value="MFS_dom"/>
</dbReference>
<feature type="transmembrane region" description="Helical" evidence="6">
    <location>
        <begin position="93"/>
        <end position="113"/>
    </location>
</feature>
<accession>A0ABX7LQB0</accession>
<evidence type="ECO:0000256" key="5">
    <source>
        <dbReference type="ARBA" id="ARBA00023136"/>
    </source>
</evidence>
<evidence type="ECO:0000256" key="2">
    <source>
        <dbReference type="ARBA" id="ARBA00022448"/>
    </source>
</evidence>
<feature type="transmembrane region" description="Helical" evidence="6">
    <location>
        <begin position="335"/>
        <end position="357"/>
    </location>
</feature>
<comment type="subcellular location">
    <subcellularLocation>
        <location evidence="1">Membrane</location>
        <topology evidence="1">Multi-pass membrane protein</topology>
    </subcellularLocation>
</comment>
<dbReference type="SUPFAM" id="SSF103473">
    <property type="entry name" value="MFS general substrate transporter"/>
    <property type="match status" value="1"/>
</dbReference>
<feature type="transmembrane region" description="Helical" evidence="6">
    <location>
        <begin position="369"/>
        <end position="388"/>
    </location>
</feature>
<dbReference type="Proteomes" id="UP000662957">
    <property type="component" value="Chromosome"/>
</dbReference>
<evidence type="ECO:0000256" key="3">
    <source>
        <dbReference type="ARBA" id="ARBA00022692"/>
    </source>
</evidence>
<keyword evidence="2" id="KW-0813">Transport</keyword>
<feature type="transmembrane region" description="Helical" evidence="6">
    <location>
        <begin position="237"/>
        <end position="255"/>
    </location>
</feature>
<feature type="transmembrane region" description="Helical" evidence="6">
    <location>
        <begin position="185"/>
        <end position="203"/>
    </location>
</feature>
<protein>
    <submittedName>
        <fullName evidence="8">MFS transporter</fullName>
    </submittedName>
</protein>
<proteinExistence type="predicted"/>
<sequence length="440" mass="47234">MSQYEAIVPDAAGRAPPGQRVGARAWIALGSLWFIYVLNFLDRQLLSILAKPIQDSLKISDSQLGLLGGLYFAMFYCFIAIPVGWLADRTNRVRVLAIACGIWSAATIACGLSRTYAQLAVARMTVGFGEAGGVPPSYAIIADYFPPHRRGMALGLYNLGPPIGAALGIAFGASIAAAFSWRDAFLVVGAVGIVAALAVVFVVREPRRGGLDGLAVGTVQPKAGFGETLKMFFTSPALLLASFGSGATQFITYGLGNFATLFLMREKGMALADVAVWYALVVCVGMSAGIFCSGWAIDRFTRKSKRAYGLVPAVSLILAIPFYCAFVWAPTWPLALVFLTGPTFLNYFYLSSSVALVQAEVRPNQRVMSGALLLLVMNFIGLGLGPTYVGAASDFFRASHPDHSLQMALYTLVPFYVLAIGLFFWLARVLGRRPQTEIAQ</sequence>
<evidence type="ECO:0000259" key="7">
    <source>
        <dbReference type="PROSITE" id="PS50850"/>
    </source>
</evidence>
<feature type="transmembrane region" description="Helical" evidence="6">
    <location>
        <begin position="156"/>
        <end position="179"/>
    </location>
</feature>
<dbReference type="PANTHER" id="PTHR23505">
    <property type="entry name" value="SPINSTER"/>
    <property type="match status" value="1"/>
</dbReference>
<keyword evidence="9" id="KW-1185">Reference proteome</keyword>
<evidence type="ECO:0000256" key="6">
    <source>
        <dbReference type="SAM" id="Phobius"/>
    </source>
</evidence>
<dbReference type="PANTHER" id="PTHR23505:SF79">
    <property type="entry name" value="PROTEIN SPINSTER"/>
    <property type="match status" value="1"/>
</dbReference>
<evidence type="ECO:0000313" key="9">
    <source>
        <dbReference type="Proteomes" id="UP000662957"/>
    </source>
</evidence>
<dbReference type="InterPro" id="IPR011701">
    <property type="entry name" value="MFS"/>
</dbReference>
<dbReference type="Pfam" id="PF07690">
    <property type="entry name" value="MFS_1"/>
    <property type="match status" value="1"/>
</dbReference>
<keyword evidence="5 6" id="KW-0472">Membrane</keyword>
<feature type="domain" description="Major facilitator superfamily (MFS) profile" evidence="7">
    <location>
        <begin position="28"/>
        <end position="437"/>
    </location>
</feature>